<dbReference type="PROSITE" id="PS00061">
    <property type="entry name" value="ADH_SHORT"/>
    <property type="match status" value="1"/>
</dbReference>
<accession>A0A6G7KAD5</accession>
<dbReference type="AlphaFoldDB" id="A0A6G7KAD5"/>
<evidence type="ECO:0000313" key="5">
    <source>
        <dbReference type="Proteomes" id="UP000501451"/>
    </source>
</evidence>
<dbReference type="GO" id="GO:0016020">
    <property type="term" value="C:membrane"/>
    <property type="evidence" value="ECO:0007669"/>
    <property type="project" value="TreeGrafter"/>
</dbReference>
<proteinExistence type="inferred from homology"/>
<dbReference type="PANTHER" id="PTHR44196">
    <property type="entry name" value="DEHYDROGENASE/REDUCTASE SDR FAMILY MEMBER 7B"/>
    <property type="match status" value="1"/>
</dbReference>
<dbReference type="PANTHER" id="PTHR44196:SF1">
    <property type="entry name" value="DEHYDROGENASE_REDUCTASE SDR FAMILY MEMBER 7B"/>
    <property type="match status" value="1"/>
</dbReference>
<reference evidence="4 5" key="1">
    <citation type="journal article" date="2017" name="Int. J. Syst. Evol. Microbiol.">
        <title>Jeotgalibaca porci sp. nov. and Jeotgalibaca arthritidis sp. nov., isolated from pigs, and emended description of the genus Jeotgalibaca.</title>
        <authorList>
            <person name="Zamora L."/>
            <person name="Perez-Sancho M."/>
            <person name="Dominguez L."/>
            <person name="Fernandez-Garayzabal J.F."/>
            <person name="Vela A.I."/>
        </authorList>
    </citation>
    <scope>NUCLEOTIDE SEQUENCE [LARGE SCALE GENOMIC DNA]</scope>
    <source>
        <strain evidence="4 5">CECT 9157</strain>
    </source>
</reference>
<dbReference type="RefSeq" id="WP_166162283.1">
    <property type="nucleotide sequence ID" value="NZ_CP049740.1"/>
</dbReference>
<evidence type="ECO:0000256" key="2">
    <source>
        <dbReference type="ARBA" id="ARBA00023002"/>
    </source>
</evidence>
<dbReference type="GO" id="GO:0016491">
    <property type="term" value="F:oxidoreductase activity"/>
    <property type="evidence" value="ECO:0007669"/>
    <property type="project" value="UniProtKB-KW"/>
</dbReference>
<evidence type="ECO:0000256" key="1">
    <source>
        <dbReference type="ARBA" id="ARBA00006484"/>
    </source>
</evidence>
<comment type="similarity">
    <text evidence="1 3">Belongs to the short-chain dehydrogenases/reductases (SDR) family.</text>
</comment>
<dbReference type="SUPFAM" id="SSF51735">
    <property type="entry name" value="NAD(P)-binding Rossmann-fold domains"/>
    <property type="match status" value="1"/>
</dbReference>
<dbReference type="InterPro" id="IPR036291">
    <property type="entry name" value="NAD(P)-bd_dom_sf"/>
</dbReference>
<gene>
    <name evidence="4" type="ORF">G7057_06935</name>
</gene>
<evidence type="ECO:0000313" key="4">
    <source>
        <dbReference type="EMBL" id="QII82192.1"/>
    </source>
</evidence>
<keyword evidence="5" id="KW-1185">Reference proteome</keyword>
<evidence type="ECO:0000256" key="3">
    <source>
        <dbReference type="RuleBase" id="RU000363"/>
    </source>
</evidence>
<dbReference type="InterPro" id="IPR002347">
    <property type="entry name" value="SDR_fam"/>
</dbReference>
<dbReference type="EMBL" id="CP049740">
    <property type="protein sequence ID" value="QII82192.1"/>
    <property type="molecule type" value="Genomic_DNA"/>
</dbReference>
<dbReference type="KEGG" id="jar:G7057_06935"/>
<dbReference type="PRINTS" id="PR00081">
    <property type="entry name" value="GDHRDH"/>
</dbReference>
<dbReference type="InterPro" id="IPR020904">
    <property type="entry name" value="Sc_DH/Rdtase_CS"/>
</dbReference>
<sequence>MKVTNKTIVVTGAGAGMGREIVLEILRRGGRVAAVDINQASLEQTKQLAGEKAKDVSLHVMDIRDQAAIEALPQTVIQHHGSIDGVINNAGVIQPFIPVSELDMDKVRFVMDVNFYGTLYFVKSLLPYFEQAPEAHIVNVSSMGGFLPVPGQSVYGASKAAVKLLTEGLHSELKDSHIHVSVVFPGAIKTDIMTNSKVDRGPSAGDNEKMADKITTAPAAAKMIVDGMEANKYRILVGNDSKLMDLLYRIMPKKAAAIIAEKLK</sequence>
<dbReference type="PRINTS" id="PR00080">
    <property type="entry name" value="SDRFAMILY"/>
</dbReference>
<dbReference type="Gene3D" id="3.40.50.720">
    <property type="entry name" value="NAD(P)-binding Rossmann-like Domain"/>
    <property type="match status" value="1"/>
</dbReference>
<dbReference type="Proteomes" id="UP000501451">
    <property type="component" value="Chromosome"/>
</dbReference>
<name>A0A6G7KAD5_9LACT</name>
<organism evidence="4 5">
    <name type="scientific">Jeotgalibaca arthritidis</name>
    <dbReference type="NCBI Taxonomy" id="1868794"/>
    <lineage>
        <taxon>Bacteria</taxon>
        <taxon>Bacillati</taxon>
        <taxon>Bacillota</taxon>
        <taxon>Bacilli</taxon>
        <taxon>Lactobacillales</taxon>
        <taxon>Carnobacteriaceae</taxon>
        <taxon>Jeotgalibaca</taxon>
    </lineage>
</organism>
<protein>
    <submittedName>
        <fullName evidence="4">SDR family NAD(P)-dependent oxidoreductase</fullName>
    </submittedName>
</protein>
<dbReference type="Pfam" id="PF00106">
    <property type="entry name" value="adh_short"/>
    <property type="match status" value="1"/>
</dbReference>
<keyword evidence="2" id="KW-0560">Oxidoreductase</keyword>